<protein>
    <submittedName>
        <fullName evidence="2">Uncharacterized protein</fullName>
    </submittedName>
</protein>
<feature type="region of interest" description="Disordered" evidence="1">
    <location>
        <begin position="210"/>
        <end position="245"/>
    </location>
</feature>
<organism evidence="2 3">
    <name type="scientific">Solanum commersonii</name>
    <name type="common">Commerson's wild potato</name>
    <name type="synonym">Commerson's nightshade</name>
    <dbReference type="NCBI Taxonomy" id="4109"/>
    <lineage>
        <taxon>Eukaryota</taxon>
        <taxon>Viridiplantae</taxon>
        <taxon>Streptophyta</taxon>
        <taxon>Embryophyta</taxon>
        <taxon>Tracheophyta</taxon>
        <taxon>Spermatophyta</taxon>
        <taxon>Magnoliopsida</taxon>
        <taxon>eudicotyledons</taxon>
        <taxon>Gunneridae</taxon>
        <taxon>Pentapetalae</taxon>
        <taxon>asterids</taxon>
        <taxon>lamiids</taxon>
        <taxon>Solanales</taxon>
        <taxon>Solanaceae</taxon>
        <taxon>Solanoideae</taxon>
        <taxon>Solaneae</taxon>
        <taxon>Solanum</taxon>
    </lineage>
</organism>
<name>A0A9J5Z128_SOLCO</name>
<proteinExistence type="predicted"/>
<keyword evidence="3" id="KW-1185">Reference proteome</keyword>
<evidence type="ECO:0000313" key="3">
    <source>
        <dbReference type="Proteomes" id="UP000824120"/>
    </source>
</evidence>
<dbReference type="EMBL" id="JACXVP010000005">
    <property type="protein sequence ID" value="KAG5604798.1"/>
    <property type="molecule type" value="Genomic_DNA"/>
</dbReference>
<gene>
    <name evidence="2" type="ORF">H5410_026290</name>
</gene>
<accession>A0A9J5Z128</accession>
<sequence>MYHWRLRPPKANLGGSDSRDSLACEFPQILRRMREVGMDFAFAELEECNLHMVQEFYANWAPEARSHFVTVRGLHYTDITRGRVCLVYALLTGMELNIGVIMKSSMRKTRVHKGHMYAFDGGLITKMFRVAGVLGENVDYMAPLYPTPVDITRSKGPDIDFGPTIITVERHRRDELIMARMHYFLNDHAKALLGISPEFREPIENDIPTDEENLRTWSDVDSVSEKEMDPAHMGYEVDGDDAMED</sequence>
<evidence type="ECO:0000256" key="1">
    <source>
        <dbReference type="SAM" id="MobiDB-lite"/>
    </source>
</evidence>
<reference evidence="2 3" key="1">
    <citation type="submission" date="2020-09" db="EMBL/GenBank/DDBJ databases">
        <title>De no assembly of potato wild relative species, Solanum commersonii.</title>
        <authorList>
            <person name="Cho K."/>
        </authorList>
    </citation>
    <scope>NUCLEOTIDE SEQUENCE [LARGE SCALE GENOMIC DNA]</scope>
    <source>
        <strain evidence="2">LZ3.2</strain>
        <tissue evidence="2">Leaf</tissue>
    </source>
</reference>
<comment type="caution">
    <text evidence="2">The sequence shown here is derived from an EMBL/GenBank/DDBJ whole genome shotgun (WGS) entry which is preliminary data.</text>
</comment>
<dbReference type="AlphaFoldDB" id="A0A9J5Z128"/>
<dbReference type="Proteomes" id="UP000824120">
    <property type="component" value="Chromosome 5"/>
</dbReference>
<evidence type="ECO:0000313" key="2">
    <source>
        <dbReference type="EMBL" id="KAG5604798.1"/>
    </source>
</evidence>